<evidence type="ECO:0000313" key="2">
    <source>
        <dbReference type="Proteomes" id="UP000283497"/>
    </source>
</evidence>
<dbReference type="Proteomes" id="UP000283497">
    <property type="component" value="Unassembled WGS sequence"/>
</dbReference>
<sequence length="78" mass="9253">MAVIVKKNELERYLRSHKCNKTYILHIVRTLKIKHVCEDYTFNKKSFYMLEEIPAFSLCIKDAGCGLKQHSIAYERMI</sequence>
<gene>
    <name evidence="1" type="ORF">DW068_13900</name>
</gene>
<dbReference type="EMBL" id="QRNJ01000068">
    <property type="protein sequence ID" value="RHK35113.1"/>
    <property type="molecule type" value="Genomic_DNA"/>
</dbReference>
<proteinExistence type="predicted"/>
<reference evidence="1 2" key="1">
    <citation type="submission" date="2018-08" db="EMBL/GenBank/DDBJ databases">
        <title>A genome reference for cultivated species of the human gut microbiota.</title>
        <authorList>
            <person name="Zou Y."/>
            <person name="Xue W."/>
            <person name="Luo G."/>
        </authorList>
    </citation>
    <scope>NUCLEOTIDE SEQUENCE [LARGE SCALE GENOMIC DNA]</scope>
    <source>
        <strain evidence="1 2">AF45-14BH</strain>
    </source>
</reference>
<protein>
    <submittedName>
        <fullName evidence="1">Uncharacterized protein</fullName>
    </submittedName>
</protein>
<evidence type="ECO:0000313" key="1">
    <source>
        <dbReference type="EMBL" id="RHK35113.1"/>
    </source>
</evidence>
<accession>A0A415G4C4</accession>
<name>A0A415G4C4_9FIRM</name>
<comment type="caution">
    <text evidence="1">The sequence shown here is derived from an EMBL/GenBank/DDBJ whole genome shotgun (WGS) entry which is preliminary data.</text>
</comment>
<dbReference type="RefSeq" id="WP_118315081.1">
    <property type="nucleotide sequence ID" value="NZ_QRNJ01000068.1"/>
</dbReference>
<organism evidence="1 2">
    <name type="scientific">Anaerobutyricum hallii</name>
    <dbReference type="NCBI Taxonomy" id="39488"/>
    <lineage>
        <taxon>Bacteria</taxon>
        <taxon>Bacillati</taxon>
        <taxon>Bacillota</taxon>
        <taxon>Clostridia</taxon>
        <taxon>Lachnospirales</taxon>
        <taxon>Lachnospiraceae</taxon>
        <taxon>Anaerobutyricum</taxon>
    </lineage>
</organism>
<dbReference type="AlphaFoldDB" id="A0A415G4C4"/>